<dbReference type="GO" id="GO:0005886">
    <property type="term" value="C:plasma membrane"/>
    <property type="evidence" value="ECO:0007669"/>
    <property type="project" value="TreeGrafter"/>
</dbReference>
<feature type="transmembrane region" description="Helical" evidence="7">
    <location>
        <begin position="33"/>
        <end position="56"/>
    </location>
</feature>
<evidence type="ECO:0000256" key="3">
    <source>
        <dbReference type="ARBA" id="ARBA00022989"/>
    </source>
</evidence>
<reference evidence="8 9" key="1">
    <citation type="submission" date="2020-07" db="EMBL/GenBank/DDBJ databases">
        <title>The yeast mating-type switching endonuclease HO is a domesticated member of an unorthodox homing genetic element family.</title>
        <authorList>
            <person name="Coughlan A.Y."/>
            <person name="Lombardi L."/>
            <person name="Braun-Galleani S."/>
            <person name="Martos A.R."/>
            <person name="Galeote V."/>
            <person name="Bigey F."/>
            <person name="Dequin S."/>
            <person name="Byrne K.P."/>
            <person name="Wolfe K.H."/>
        </authorList>
    </citation>
    <scope>NUCLEOTIDE SEQUENCE [LARGE SCALE GENOMIC DNA]</scope>
    <source>
        <strain evidence="8 9">NRRL Y-6702</strain>
    </source>
</reference>
<feature type="compositionally biased region" description="Basic and acidic residues" evidence="6">
    <location>
        <begin position="463"/>
        <end position="473"/>
    </location>
</feature>
<dbReference type="EMBL" id="CP058607">
    <property type="protein sequence ID" value="QLG72696.1"/>
    <property type="molecule type" value="Genomic_DNA"/>
</dbReference>
<feature type="compositionally biased region" description="Acidic residues" evidence="6">
    <location>
        <begin position="303"/>
        <end position="318"/>
    </location>
</feature>
<dbReference type="InterPro" id="IPR023271">
    <property type="entry name" value="Aquaporin-like"/>
</dbReference>
<comment type="similarity">
    <text evidence="5">Belongs to the FNT transporter (TC 1.A.16) family.</text>
</comment>
<evidence type="ECO:0000256" key="2">
    <source>
        <dbReference type="ARBA" id="ARBA00022692"/>
    </source>
</evidence>
<feature type="region of interest" description="Disordered" evidence="6">
    <location>
        <begin position="300"/>
        <end position="342"/>
    </location>
</feature>
<feature type="transmembrane region" description="Helical" evidence="7">
    <location>
        <begin position="234"/>
        <end position="261"/>
    </location>
</feature>
<organism evidence="8 9">
    <name type="scientific">Zygotorulaspora mrakii</name>
    <name type="common">Zygosaccharomyces mrakii</name>
    <dbReference type="NCBI Taxonomy" id="42260"/>
    <lineage>
        <taxon>Eukaryota</taxon>
        <taxon>Fungi</taxon>
        <taxon>Dikarya</taxon>
        <taxon>Ascomycota</taxon>
        <taxon>Saccharomycotina</taxon>
        <taxon>Saccharomycetes</taxon>
        <taxon>Saccharomycetales</taxon>
        <taxon>Saccharomycetaceae</taxon>
        <taxon>Zygotorulaspora</taxon>
    </lineage>
</organism>
<dbReference type="AlphaFoldDB" id="A0A7H9B2P7"/>
<keyword evidence="2 7" id="KW-0812">Transmembrane</keyword>
<sequence>MVVDDAYYITPHEAALAAVATSMKKARLQFNTLVVNAILGGILFSSGSILCVAIHSENPGIEENNPGILNMMSGIAFGIGLFYVVIMGADLFNSNILFFSVGVLRRAVSVFDLLVSWTVCLFANLGGSLLVSYVFCHLSGVSSQPLWKTGSRALVEGKASFSFIETMLKAIVGNFLVCLAIYLQLLAKPIHVKFMVLVAPIFTFVACGFTHTVADMTLSFIGMLNGADVSVGKYIWKLLIPAVIGNIIGGFSFSLVVPFYLHLVVVERDRKRLSLPEYEARDEQPELNFDSRVVRITPHENRAEEEDAEEAEESEGDNLDGLSEKRATDDSFSNQEDENIDHANFQGSYASLPEESAPRAYTASDVPSNLLTRFSTLKSNYSGHSLISTRSRKRPILRSPQGVFPVRGMGEPLAREKTIENPYSVSARSSIDGFDSVEAKKIQIPRSLPIKRSQTEVPPASRAVDDRSDEVHEAGSYSAIDDRPGAKLERAITRLVERKPRERKSTAELPRTTQDTFPFNRPAANSRTYSERPSSRNSSLFRTMSQQFIPRRHSENINDFNKELKQAGVSQKAAASSNSVAGIANYSPMDFPTPITAPLRKHNSHSTP</sequence>
<feature type="region of interest" description="Disordered" evidence="6">
    <location>
        <begin position="498"/>
        <end position="540"/>
    </location>
</feature>
<accession>A0A7H9B2P7</accession>
<feature type="transmembrane region" description="Helical" evidence="7">
    <location>
        <begin position="167"/>
        <end position="187"/>
    </location>
</feature>
<name>A0A7H9B2P7_ZYGMR</name>
<keyword evidence="3 7" id="KW-1133">Transmembrane helix</keyword>
<evidence type="ECO:0000256" key="5">
    <source>
        <dbReference type="ARBA" id="ARBA00049660"/>
    </source>
</evidence>
<dbReference type="OrthoDB" id="4829at2759"/>
<evidence type="ECO:0000256" key="4">
    <source>
        <dbReference type="ARBA" id="ARBA00023136"/>
    </source>
</evidence>
<dbReference type="PANTHER" id="PTHR30520">
    <property type="entry name" value="FORMATE TRANSPORTER-RELATED"/>
    <property type="match status" value="1"/>
</dbReference>
<protein>
    <recommendedName>
        <fullName evidence="10">Formate/nitrite transporter</fullName>
    </recommendedName>
</protein>
<dbReference type="Gene3D" id="1.20.1080.10">
    <property type="entry name" value="Glycerol uptake facilitator protein"/>
    <property type="match status" value="1"/>
</dbReference>
<dbReference type="Pfam" id="PF01226">
    <property type="entry name" value="Form_Nir_trans"/>
    <property type="match status" value="1"/>
</dbReference>
<evidence type="ECO:0000313" key="9">
    <source>
        <dbReference type="Proteomes" id="UP000509704"/>
    </source>
</evidence>
<evidence type="ECO:0000256" key="1">
    <source>
        <dbReference type="ARBA" id="ARBA00004141"/>
    </source>
</evidence>
<dbReference type="GO" id="GO:0015513">
    <property type="term" value="F:high-affinity secondary active nitrite transmembrane transporter activity"/>
    <property type="evidence" value="ECO:0007669"/>
    <property type="project" value="TreeGrafter"/>
</dbReference>
<dbReference type="Proteomes" id="UP000509704">
    <property type="component" value="Chromosome 4"/>
</dbReference>
<evidence type="ECO:0000256" key="7">
    <source>
        <dbReference type="SAM" id="Phobius"/>
    </source>
</evidence>
<dbReference type="GO" id="GO:0015707">
    <property type="term" value="P:nitrite transport"/>
    <property type="evidence" value="ECO:0007669"/>
    <property type="project" value="TreeGrafter"/>
</dbReference>
<gene>
    <name evidence="8" type="ORF">HG535_0D04040</name>
</gene>
<dbReference type="InterPro" id="IPR000292">
    <property type="entry name" value="For/NO2_transpt"/>
</dbReference>
<dbReference type="InterPro" id="IPR024002">
    <property type="entry name" value="For/NO2_transpt_CS"/>
</dbReference>
<feature type="compositionally biased region" description="Polar residues" evidence="6">
    <location>
        <begin position="511"/>
        <end position="528"/>
    </location>
</feature>
<feature type="transmembrane region" description="Helical" evidence="7">
    <location>
        <begin position="113"/>
        <end position="135"/>
    </location>
</feature>
<feature type="transmembrane region" description="Helical" evidence="7">
    <location>
        <begin position="68"/>
        <end position="92"/>
    </location>
</feature>
<keyword evidence="9" id="KW-1185">Reference proteome</keyword>
<evidence type="ECO:0000313" key="8">
    <source>
        <dbReference type="EMBL" id="QLG72696.1"/>
    </source>
</evidence>
<keyword evidence="4 7" id="KW-0472">Membrane</keyword>
<proteinExistence type="inferred from homology"/>
<evidence type="ECO:0000256" key="6">
    <source>
        <dbReference type="SAM" id="MobiDB-lite"/>
    </source>
</evidence>
<dbReference type="PROSITE" id="PS01005">
    <property type="entry name" value="FORMATE_NITRITE_TP_1"/>
    <property type="match status" value="1"/>
</dbReference>
<comment type="subcellular location">
    <subcellularLocation>
        <location evidence="1">Membrane</location>
        <topology evidence="1">Multi-pass membrane protein</topology>
    </subcellularLocation>
</comment>
<dbReference type="KEGG" id="zmk:HG535_0D04040"/>
<feature type="region of interest" description="Disordered" evidence="6">
    <location>
        <begin position="453"/>
        <end position="476"/>
    </location>
</feature>
<feature type="transmembrane region" description="Helical" evidence="7">
    <location>
        <begin position="194"/>
        <end position="214"/>
    </location>
</feature>
<dbReference type="GeneID" id="59236420"/>
<dbReference type="PANTHER" id="PTHR30520:SF6">
    <property type="entry name" value="FORMATE_NITRATE FAMILY TRANSPORTER (EUROFUNG)"/>
    <property type="match status" value="1"/>
</dbReference>
<dbReference type="RefSeq" id="XP_037144424.1">
    <property type="nucleotide sequence ID" value="XM_037288529.1"/>
</dbReference>
<evidence type="ECO:0008006" key="10">
    <source>
        <dbReference type="Google" id="ProtNLM"/>
    </source>
</evidence>